<dbReference type="Proteomes" id="UP000242814">
    <property type="component" value="Unassembled WGS sequence"/>
</dbReference>
<evidence type="ECO:0000313" key="2">
    <source>
        <dbReference type="Proteomes" id="UP000242814"/>
    </source>
</evidence>
<dbReference type="AlphaFoldDB" id="A0A1D2J542"/>
<name>A0A1D2J542_PARBR</name>
<dbReference type="EMBL" id="LZYO01000489">
    <property type="protein sequence ID" value="ODH13431.1"/>
    <property type="molecule type" value="Genomic_DNA"/>
</dbReference>
<reference evidence="1 2" key="1">
    <citation type="submission" date="2016-06" db="EMBL/GenBank/DDBJ databases">
        <authorList>
            <person name="Kjaerup R.B."/>
            <person name="Dalgaard T.S."/>
            <person name="Juul-Madsen H.R."/>
        </authorList>
    </citation>
    <scope>NUCLEOTIDE SEQUENCE [LARGE SCALE GENOMIC DNA]</scope>
    <source>
        <strain evidence="1 2">Pb300</strain>
    </source>
</reference>
<dbReference type="VEuPathDB" id="FungiDB:PABG_12223"/>
<gene>
    <name evidence="1" type="ORF">ACO22_07269</name>
</gene>
<proteinExistence type="predicted"/>
<accession>A0A1D2J542</accession>
<organism evidence="1 2">
    <name type="scientific">Paracoccidioides brasiliensis</name>
    <dbReference type="NCBI Taxonomy" id="121759"/>
    <lineage>
        <taxon>Eukaryota</taxon>
        <taxon>Fungi</taxon>
        <taxon>Dikarya</taxon>
        <taxon>Ascomycota</taxon>
        <taxon>Pezizomycotina</taxon>
        <taxon>Eurotiomycetes</taxon>
        <taxon>Eurotiomycetidae</taxon>
        <taxon>Onygenales</taxon>
        <taxon>Ajellomycetaceae</taxon>
        <taxon>Paracoccidioides</taxon>
    </lineage>
</organism>
<sequence length="134" mass="14602">LRETTYGSCFLESGPGKTISSCMGTVMFPAIIVREGQTAAGPSPKNCAGDVDPRTDTLSDAALYLFAFKGYRIEETIDSCVELHGDGDKRKTNQIMSDFSSLTLCYRMRHVLEGLSGTDRSQSYGPRMRDVSAS</sequence>
<protein>
    <submittedName>
        <fullName evidence="1">Uncharacterized protein</fullName>
    </submittedName>
</protein>
<feature type="non-terminal residue" evidence="1">
    <location>
        <position position="1"/>
    </location>
</feature>
<evidence type="ECO:0000313" key="1">
    <source>
        <dbReference type="EMBL" id="ODH13431.1"/>
    </source>
</evidence>
<comment type="caution">
    <text evidence="1">The sequence shown here is derived from an EMBL/GenBank/DDBJ whole genome shotgun (WGS) entry which is preliminary data.</text>
</comment>
<dbReference type="VEuPathDB" id="FungiDB:PADG_12045"/>